<feature type="domain" description="Myb-like DNA-binding" evidence="2">
    <location>
        <begin position="8"/>
        <end position="54"/>
    </location>
</feature>
<dbReference type="InterPro" id="IPR054505">
    <property type="entry name" value="Myb_DNA-bind_8"/>
</dbReference>
<protein>
    <recommendedName>
        <fullName evidence="2">Myb-like DNA-binding domain-containing protein</fullName>
    </recommendedName>
</protein>
<feature type="compositionally biased region" description="Polar residues" evidence="1">
    <location>
        <begin position="57"/>
        <end position="78"/>
    </location>
</feature>
<dbReference type="OrthoDB" id="3944408at2759"/>
<evidence type="ECO:0000256" key="1">
    <source>
        <dbReference type="SAM" id="MobiDB-lite"/>
    </source>
</evidence>
<organism evidence="3 4">
    <name type="scientific">[Emmonsia] crescens</name>
    <dbReference type="NCBI Taxonomy" id="73230"/>
    <lineage>
        <taxon>Eukaryota</taxon>
        <taxon>Fungi</taxon>
        <taxon>Dikarya</taxon>
        <taxon>Ascomycota</taxon>
        <taxon>Pezizomycotina</taxon>
        <taxon>Eurotiomycetes</taxon>
        <taxon>Eurotiomycetidae</taxon>
        <taxon>Onygenales</taxon>
        <taxon>Ajellomycetaceae</taxon>
        <taxon>Emergomyces</taxon>
    </lineage>
</organism>
<dbReference type="VEuPathDB" id="FungiDB:EMCG_00749"/>
<comment type="caution">
    <text evidence="3">The sequence shown here is derived from an EMBL/GenBank/DDBJ whole genome shotgun (WGS) entry which is preliminary data.</text>
</comment>
<evidence type="ECO:0000313" key="4">
    <source>
        <dbReference type="Proteomes" id="UP000034164"/>
    </source>
</evidence>
<dbReference type="EMBL" id="LCZI01001536">
    <property type="protein sequence ID" value="KKZ60462.1"/>
    <property type="molecule type" value="Genomic_DNA"/>
</dbReference>
<feature type="region of interest" description="Disordered" evidence="1">
    <location>
        <begin position="57"/>
        <end position="92"/>
    </location>
</feature>
<reference evidence="4" key="1">
    <citation type="journal article" date="2015" name="PLoS Genet.">
        <title>The dynamic genome and transcriptome of the human fungal pathogen Blastomyces and close relative Emmonsia.</title>
        <authorList>
            <person name="Munoz J.F."/>
            <person name="Gauthier G.M."/>
            <person name="Desjardins C.A."/>
            <person name="Gallo J.E."/>
            <person name="Holder J."/>
            <person name="Sullivan T.D."/>
            <person name="Marty A.J."/>
            <person name="Carmen J.C."/>
            <person name="Chen Z."/>
            <person name="Ding L."/>
            <person name="Gujja S."/>
            <person name="Magrini V."/>
            <person name="Misas E."/>
            <person name="Mitreva M."/>
            <person name="Priest M."/>
            <person name="Saif S."/>
            <person name="Whiston E.A."/>
            <person name="Young S."/>
            <person name="Zeng Q."/>
            <person name="Goldman W.E."/>
            <person name="Mardis E.R."/>
            <person name="Taylor J.W."/>
            <person name="McEwen J.G."/>
            <person name="Clay O.K."/>
            <person name="Klein B.S."/>
            <person name="Cuomo C.A."/>
        </authorList>
    </citation>
    <scope>NUCLEOTIDE SEQUENCE [LARGE SCALE GENOMIC DNA]</scope>
    <source>
        <strain evidence="4">UAMH 3008</strain>
    </source>
</reference>
<proteinExistence type="predicted"/>
<dbReference type="Proteomes" id="UP000034164">
    <property type="component" value="Unassembled WGS sequence"/>
</dbReference>
<gene>
    <name evidence="3" type="ORF">EMCG_00749</name>
</gene>
<evidence type="ECO:0000313" key="3">
    <source>
        <dbReference type="EMBL" id="KKZ60462.1"/>
    </source>
</evidence>
<name>A0A0G2HQU3_9EURO</name>
<accession>A0A0G2HQU3</accession>
<feature type="region of interest" description="Disordered" evidence="1">
    <location>
        <begin position="158"/>
        <end position="185"/>
    </location>
</feature>
<evidence type="ECO:0000259" key="2">
    <source>
        <dbReference type="Pfam" id="PF22980"/>
    </source>
</evidence>
<dbReference type="AlphaFoldDB" id="A0A0G2HQU3"/>
<sequence>MPSKTQADVNLWFLYICLQKSDYKTIDFNAVGEATGLNPPAARMRFSRLKKAIETSTSNFTASPEGTSQSINIEGKSKQQCKSHQAKSKGTIVKKEEQMQHSGYRIDNLTMTYSEMGVESDMMIYNQQGPGPDCASSAYEADCGDTEDDDIPLATKRKAARCSETNKKRQKQINASRPTGIKNESPIADENIGLLSHKVAKRQFHNYNAEAHGLTYMVKNDDVVVLDDVPSADDKGEIPYTHQYSTTNMTLVPPAATTTLQDMVPEYTSPFTNNNNNNNNNNQFVSRLSQQRNLSYDPYWSSWPSTVSQMTHPRDHSAVRSLSAHASSYVRSPGIGRNSSTTPWTTYRIPNITITDTDPFGVRNPLYPGSTNAVDKVQIAMNETLFSPGSKAFDRSYAGTEMNDIPRD</sequence>
<dbReference type="Pfam" id="PF22980">
    <property type="entry name" value="Myb_DNA-bind_8"/>
    <property type="match status" value="1"/>
</dbReference>